<dbReference type="AlphaFoldDB" id="A0A0G0HHX5"/>
<dbReference type="Proteomes" id="UP000034075">
    <property type="component" value="Unassembled WGS sequence"/>
</dbReference>
<name>A0A0G0HHX5_9BACT</name>
<protein>
    <submittedName>
        <fullName evidence="1">Uncharacterized protein</fullName>
    </submittedName>
</protein>
<accession>A0A0G0HHX5</accession>
<reference evidence="1" key="1">
    <citation type="journal article" date="2015" name="Nature">
        <title>rRNA introns, odd ribosomes, and small enigmatic genomes across a large radiation of phyla.</title>
        <authorList>
            <person name="Brown C.T."/>
            <person name="Hug L.A."/>
            <person name="Thomas B.C."/>
            <person name="Sharon I."/>
            <person name="Castelle C.J."/>
            <person name="Singh A."/>
            <person name="Wilkins M.J."/>
            <person name="Williams K.H."/>
            <person name="Banfield J.F."/>
        </authorList>
    </citation>
    <scope>NUCLEOTIDE SEQUENCE [LARGE SCALE GENOMIC DNA]</scope>
</reference>
<dbReference type="EMBL" id="LBSF01000020">
    <property type="protein sequence ID" value="KKQ11654.1"/>
    <property type="molecule type" value="Genomic_DNA"/>
</dbReference>
<gene>
    <name evidence="1" type="ORF">US24_C0020G0010</name>
</gene>
<organism evidence="1 2">
    <name type="scientific">candidate division WS6 bacterium GW2011_GWC2_36_7</name>
    <dbReference type="NCBI Taxonomy" id="1619091"/>
    <lineage>
        <taxon>Bacteria</taxon>
        <taxon>Candidatus Dojkabacteria</taxon>
    </lineage>
</organism>
<evidence type="ECO:0000313" key="2">
    <source>
        <dbReference type="Proteomes" id="UP000034075"/>
    </source>
</evidence>
<evidence type="ECO:0000313" key="1">
    <source>
        <dbReference type="EMBL" id="KKQ11654.1"/>
    </source>
</evidence>
<comment type="caution">
    <text evidence="1">The sequence shown here is derived from an EMBL/GenBank/DDBJ whole genome shotgun (WGS) entry which is preliminary data.</text>
</comment>
<proteinExistence type="predicted"/>
<sequence length="43" mass="5205">MGEIQKITNLYEKIHKKEYMSQEDIKLLKKLVKRIYNTNPIVL</sequence>